<dbReference type="EMBL" id="JBJQOH010000006">
    <property type="protein sequence ID" value="KAL3683290.1"/>
    <property type="molecule type" value="Genomic_DNA"/>
</dbReference>
<evidence type="ECO:0000313" key="2">
    <source>
        <dbReference type="Proteomes" id="UP001633002"/>
    </source>
</evidence>
<dbReference type="AlphaFoldDB" id="A0ABD3GYW1"/>
<sequence>MKELAPERGSEFLPENIAIAIAFRMNEAQASATFSCRRCTGTSKGEDVALLESVLAESRIVNQDKYNPEAAAARTRLKLVTSTLTLVGAVLWSEKFGLARGVHAGNKSLFGYRLNNKDLPILIVRLWFPG</sequence>
<keyword evidence="2" id="KW-1185">Reference proteome</keyword>
<dbReference type="Proteomes" id="UP001633002">
    <property type="component" value="Unassembled WGS sequence"/>
</dbReference>
<comment type="caution">
    <text evidence="1">The sequence shown here is derived from an EMBL/GenBank/DDBJ whole genome shotgun (WGS) entry which is preliminary data.</text>
</comment>
<protein>
    <submittedName>
        <fullName evidence="1">Uncharacterized protein</fullName>
    </submittedName>
</protein>
<name>A0ABD3GYW1_9MARC</name>
<proteinExistence type="predicted"/>
<accession>A0ABD3GYW1</accession>
<organism evidence="1 2">
    <name type="scientific">Riccia sorocarpa</name>
    <dbReference type="NCBI Taxonomy" id="122646"/>
    <lineage>
        <taxon>Eukaryota</taxon>
        <taxon>Viridiplantae</taxon>
        <taxon>Streptophyta</taxon>
        <taxon>Embryophyta</taxon>
        <taxon>Marchantiophyta</taxon>
        <taxon>Marchantiopsida</taxon>
        <taxon>Marchantiidae</taxon>
        <taxon>Marchantiales</taxon>
        <taxon>Ricciaceae</taxon>
        <taxon>Riccia</taxon>
    </lineage>
</organism>
<reference evidence="1 2" key="1">
    <citation type="submission" date="2024-09" db="EMBL/GenBank/DDBJ databases">
        <title>Chromosome-scale assembly of Riccia sorocarpa.</title>
        <authorList>
            <person name="Paukszto L."/>
        </authorList>
    </citation>
    <scope>NUCLEOTIDE SEQUENCE [LARGE SCALE GENOMIC DNA]</scope>
    <source>
        <strain evidence="1">LP-2024</strain>
        <tissue evidence="1">Aerial parts of the thallus</tissue>
    </source>
</reference>
<gene>
    <name evidence="1" type="ORF">R1sor_001312</name>
</gene>
<evidence type="ECO:0000313" key="1">
    <source>
        <dbReference type="EMBL" id="KAL3683290.1"/>
    </source>
</evidence>